<organism evidence="2 3">
    <name type="scientific">Chitinophaga skermanii</name>
    <dbReference type="NCBI Taxonomy" id="331697"/>
    <lineage>
        <taxon>Bacteria</taxon>
        <taxon>Pseudomonadati</taxon>
        <taxon>Bacteroidota</taxon>
        <taxon>Chitinophagia</taxon>
        <taxon>Chitinophagales</taxon>
        <taxon>Chitinophagaceae</taxon>
        <taxon>Chitinophaga</taxon>
    </lineage>
</organism>
<dbReference type="InterPro" id="IPR053147">
    <property type="entry name" value="Hsp_HslJ-like"/>
</dbReference>
<evidence type="ECO:0000259" key="1">
    <source>
        <dbReference type="Pfam" id="PF03724"/>
    </source>
</evidence>
<dbReference type="InterPro" id="IPR038670">
    <property type="entry name" value="HslJ-like_sf"/>
</dbReference>
<evidence type="ECO:0000313" key="3">
    <source>
        <dbReference type="Proteomes" id="UP000249547"/>
    </source>
</evidence>
<dbReference type="OrthoDB" id="5348860at2"/>
<proteinExistence type="predicted"/>
<dbReference type="Proteomes" id="UP000249547">
    <property type="component" value="Unassembled WGS sequence"/>
</dbReference>
<accession>A0A327QQK4</accession>
<keyword evidence="3" id="KW-1185">Reference proteome</keyword>
<name>A0A327QQK4_9BACT</name>
<keyword evidence="2" id="KW-0346">Stress response</keyword>
<evidence type="ECO:0000313" key="2">
    <source>
        <dbReference type="EMBL" id="RAJ06829.1"/>
    </source>
</evidence>
<dbReference type="Gene3D" id="2.40.128.270">
    <property type="match status" value="1"/>
</dbReference>
<feature type="domain" description="DUF306" evidence="1">
    <location>
        <begin position="29"/>
        <end position="138"/>
    </location>
</feature>
<reference evidence="2 3" key="1">
    <citation type="submission" date="2018-06" db="EMBL/GenBank/DDBJ databases">
        <title>Genomic Encyclopedia of Archaeal and Bacterial Type Strains, Phase II (KMG-II): from individual species to whole genera.</title>
        <authorList>
            <person name="Goeker M."/>
        </authorList>
    </citation>
    <scope>NUCLEOTIDE SEQUENCE [LARGE SCALE GENOMIC DNA]</scope>
    <source>
        <strain evidence="2 3">DSM 23857</strain>
    </source>
</reference>
<dbReference type="PANTHER" id="PTHR35535:SF1">
    <property type="entry name" value="HEAT SHOCK PROTEIN HSLJ"/>
    <property type="match status" value="1"/>
</dbReference>
<protein>
    <submittedName>
        <fullName evidence="2">Heat shock protein HslJ</fullName>
    </submittedName>
</protein>
<sequence>MRSILAIIVCVSFFACKTSKSGGSNNSSASLFKHKWMIVALNGEDVDTTKIFKKNGIMFNKETSRISGAVSCNALIGSFVLGENNAFHFKQPLASTKMMCPDMSIENGFMKVVDKVSNYKISGKYLVLTDGDNELAKFVQL</sequence>
<comment type="caution">
    <text evidence="2">The sequence shown here is derived from an EMBL/GenBank/DDBJ whole genome shotgun (WGS) entry which is preliminary data.</text>
</comment>
<dbReference type="AlphaFoldDB" id="A0A327QQK4"/>
<gene>
    <name evidence="2" type="ORF">LX64_01956</name>
</gene>
<dbReference type="PANTHER" id="PTHR35535">
    <property type="entry name" value="HEAT SHOCK PROTEIN HSLJ"/>
    <property type="match status" value="1"/>
</dbReference>
<dbReference type="Pfam" id="PF03724">
    <property type="entry name" value="META"/>
    <property type="match status" value="1"/>
</dbReference>
<dbReference type="PROSITE" id="PS51257">
    <property type="entry name" value="PROKAR_LIPOPROTEIN"/>
    <property type="match status" value="1"/>
</dbReference>
<dbReference type="InterPro" id="IPR005184">
    <property type="entry name" value="DUF306_Meta_HslJ"/>
</dbReference>
<dbReference type="RefSeq" id="WP_111597413.1">
    <property type="nucleotide sequence ID" value="NZ_QLLL01000003.1"/>
</dbReference>
<dbReference type="EMBL" id="QLLL01000003">
    <property type="protein sequence ID" value="RAJ06829.1"/>
    <property type="molecule type" value="Genomic_DNA"/>
</dbReference>